<evidence type="ECO:0000313" key="2">
    <source>
        <dbReference type="Proteomes" id="UP000789390"/>
    </source>
</evidence>
<dbReference type="EMBL" id="CAKKLH010000279">
    <property type="protein sequence ID" value="CAH0107842.1"/>
    <property type="molecule type" value="Genomic_DNA"/>
</dbReference>
<protein>
    <submittedName>
        <fullName evidence="1">Uncharacterized protein</fullName>
    </submittedName>
</protein>
<dbReference type="AlphaFoldDB" id="A0A8J2RND4"/>
<evidence type="ECO:0000313" key="1">
    <source>
        <dbReference type="EMBL" id="CAH0107842.1"/>
    </source>
</evidence>
<dbReference type="Proteomes" id="UP000789390">
    <property type="component" value="Unassembled WGS sequence"/>
</dbReference>
<dbReference type="InterPro" id="IPR011990">
    <property type="entry name" value="TPR-like_helical_dom_sf"/>
</dbReference>
<name>A0A8J2RND4_9CRUS</name>
<keyword evidence="2" id="KW-1185">Reference proteome</keyword>
<sequence length="601" mass="69050">MDIISKYYEESQYLKCAKLLSDLPTHSLFETCLVENNVLVSKFQISFFQEDDFLRKSVSDDLFQLQAKLLALPHGKEYSLLTLFCASNAIYSLLNDQCNEESSNKAIHIANGAFEKVICNHQIFYYQEKNLIDDKFVGLVHQLLQCKKLRSNEISLLLYSCVLICLLKLELKYVELVKNMLEILELNLKNETPSIKQTHHIFLLSPLEISMQSSGNYHSTICDFSRLFLTMFYCTNSSWSEALAMKSPLNAQLSDIWGIIQMYANLHSTSPSSYEEIEENSYEKNNYLYFAMCLIKSAKFALKKKPFIALKYLNFAGAGKLAKTKACSIVMTFAATQFKVLEQSNFAIEALKIAEESLLKSPVIQCSIHTELSGFLLGQMKLFFLPEVSVLRYQMARMFLQNKRYEEAAEEYEKLSEASFRHQLTPFSAVFQLTSPSNTVVLHERILALILSINFQKALNVIDSSILEDMFTLYLHAQICAHLKQYKKAIQLINRSILQLNSTIFPMSEMKDVIMSKFCFRLSQLFDEIGNMKDAHHQLKLAFQYGICMNCKMLEFYHKFTSKLGAQKEISLPSDPKLEEMIAQILNSSDDLTLNYVIRDS</sequence>
<dbReference type="OrthoDB" id="6345494at2759"/>
<comment type="caution">
    <text evidence="1">The sequence shown here is derived from an EMBL/GenBank/DDBJ whole genome shotgun (WGS) entry which is preliminary data.</text>
</comment>
<proteinExistence type="predicted"/>
<organism evidence="1 2">
    <name type="scientific">Daphnia galeata</name>
    <dbReference type="NCBI Taxonomy" id="27404"/>
    <lineage>
        <taxon>Eukaryota</taxon>
        <taxon>Metazoa</taxon>
        <taxon>Ecdysozoa</taxon>
        <taxon>Arthropoda</taxon>
        <taxon>Crustacea</taxon>
        <taxon>Branchiopoda</taxon>
        <taxon>Diplostraca</taxon>
        <taxon>Cladocera</taxon>
        <taxon>Anomopoda</taxon>
        <taxon>Daphniidae</taxon>
        <taxon>Daphnia</taxon>
    </lineage>
</organism>
<accession>A0A8J2RND4</accession>
<dbReference type="Gene3D" id="1.25.40.10">
    <property type="entry name" value="Tetratricopeptide repeat domain"/>
    <property type="match status" value="1"/>
</dbReference>
<dbReference type="SUPFAM" id="SSF48452">
    <property type="entry name" value="TPR-like"/>
    <property type="match status" value="1"/>
</dbReference>
<reference evidence="1" key="1">
    <citation type="submission" date="2021-11" db="EMBL/GenBank/DDBJ databases">
        <authorList>
            <person name="Schell T."/>
        </authorList>
    </citation>
    <scope>NUCLEOTIDE SEQUENCE</scope>
    <source>
        <strain evidence="1">M5</strain>
    </source>
</reference>
<gene>
    <name evidence="1" type="ORF">DGAL_LOCUS11176</name>
</gene>